<dbReference type="Proteomes" id="UP000610456">
    <property type="component" value="Unassembled WGS sequence"/>
</dbReference>
<reference evidence="3" key="2">
    <citation type="submission" date="2020-09" db="EMBL/GenBank/DDBJ databases">
        <authorList>
            <person name="Sun Q."/>
            <person name="Kim S."/>
        </authorList>
    </citation>
    <scope>NUCLEOTIDE SEQUENCE</scope>
    <source>
        <strain evidence="3">KCTC 12719</strain>
    </source>
</reference>
<dbReference type="PROSITE" id="PS51257">
    <property type="entry name" value="PROKAR_LIPOPROTEIN"/>
    <property type="match status" value="1"/>
</dbReference>
<name>A0A918S4B0_9FLAO</name>
<dbReference type="GO" id="GO:0030246">
    <property type="term" value="F:carbohydrate binding"/>
    <property type="evidence" value="ECO:0007669"/>
    <property type="project" value="InterPro"/>
</dbReference>
<dbReference type="Gene3D" id="2.60.40.1120">
    <property type="entry name" value="Carboxypeptidase-like, regulatory domain"/>
    <property type="match status" value="1"/>
</dbReference>
<comment type="caution">
    <text evidence="3">The sequence shown here is derived from an EMBL/GenBank/DDBJ whole genome shotgun (WGS) entry which is preliminary data.</text>
</comment>
<reference evidence="3" key="1">
    <citation type="journal article" date="2014" name="Int. J. Syst. Evol. Microbiol.">
        <title>Complete genome sequence of Corynebacterium casei LMG S-19264T (=DSM 44701T), isolated from a smear-ripened cheese.</title>
        <authorList>
            <consortium name="US DOE Joint Genome Institute (JGI-PGF)"/>
            <person name="Walter F."/>
            <person name="Albersmeier A."/>
            <person name="Kalinowski J."/>
            <person name="Ruckert C."/>
        </authorList>
    </citation>
    <scope>NUCLEOTIDE SEQUENCE</scope>
    <source>
        <strain evidence="3">KCTC 12719</strain>
    </source>
</reference>
<keyword evidence="4" id="KW-1185">Reference proteome</keyword>
<dbReference type="SUPFAM" id="SSF49452">
    <property type="entry name" value="Starch-binding domain-like"/>
    <property type="match status" value="1"/>
</dbReference>
<organism evidence="3 4">
    <name type="scientific">Salinimicrobium marinum</name>
    <dbReference type="NCBI Taxonomy" id="680283"/>
    <lineage>
        <taxon>Bacteria</taxon>
        <taxon>Pseudomonadati</taxon>
        <taxon>Bacteroidota</taxon>
        <taxon>Flavobacteriia</taxon>
        <taxon>Flavobacteriales</taxon>
        <taxon>Flavobacteriaceae</taxon>
        <taxon>Salinimicrobium</taxon>
    </lineage>
</organism>
<evidence type="ECO:0000259" key="2">
    <source>
        <dbReference type="Pfam" id="PF14321"/>
    </source>
</evidence>
<feature type="domain" description="DUF4382" evidence="2">
    <location>
        <begin position="32"/>
        <end position="175"/>
    </location>
</feature>
<accession>A0A918S4B0</accession>
<protein>
    <recommendedName>
        <fullName evidence="2">DUF4382 domain-containing protein</fullName>
    </recommendedName>
</protein>
<feature type="chain" id="PRO_5038117122" description="DUF4382 domain-containing protein" evidence="1">
    <location>
        <begin position="21"/>
        <end position="270"/>
    </location>
</feature>
<sequence>MKKYKFVLMTLLFSVGLVSCSDDDSNGTTEDTARISVELTDAPGDYEEVWVEVEDVMIKREANENEEEGWVSLENVRTGTYDLLTLTGGETQLLADTEIPAGYLSQMRLVLGDNNTIVVNGVSQTLNTPSAQTAGLKLQVDQELEADIEYKFILDFDVDKSVVKAGESGNFNLHPVLRLSAVAETGSIFGSVHPTDVQALVVAENADTSVSAYTDDEGNFKLNGLPAGTYKVTVTPDTESAYLFKVVNNVKVEVGDVTELEDTIYLPEVE</sequence>
<evidence type="ECO:0000313" key="3">
    <source>
        <dbReference type="EMBL" id="GHA23464.1"/>
    </source>
</evidence>
<dbReference type="Pfam" id="PF13620">
    <property type="entry name" value="CarboxypepD_reg"/>
    <property type="match status" value="1"/>
</dbReference>
<dbReference type="InterPro" id="IPR013784">
    <property type="entry name" value="Carb-bd-like_fold"/>
</dbReference>
<dbReference type="AlphaFoldDB" id="A0A918S4B0"/>
<evidence type="ECO:0000313" key="4">
    <source>
        <dbReference type="Proteomes" id="UP000610456"/>
    </source>
</evidence>
<dbReference type="EMBL" id="BMXB01000001">
    <property type="protein sequence ID" value="GHA23464.1"/>
    <property type="molecule type" value="Genomic_DNA"/>
</dbReference>
<dbReference type="InterPro" id="IPR025491">
    <property type="entry name" value="DUF4382"/>
</dbReference>
<proteinExistence type="predicted"/>
<gene>
    <name evidence="3" type="ORF">GCM10007103_00630</name>
</gene>
<dbReference type="Pfam" id="PF14321">
    <property type="entry name" value="DUF4382"/>
    <property type="match status" value="1"/>
</dbReference>
<keyword evidence="1" id="KW-0732">Signal</keyword>
<evidence type="ECO:0000256" key="1">
    <source>
        <dbReference type="SAM" id="SignalP"/>
    </source>
</evidence>
<dbReference type="RefSeq" id="WP_189602633.1">
    <property type="nucleotide sequence ID" value="NZ_BMXB01000001.1"/>
</dbReference>
<feature type="signal peptide" evidence="1">
    <location>
        <begin position="1"/>
        <end position="20"/>
    </location>
</feature>